<reference evidence="1" key="1">
    <citation type="submission" date="2023-04" db="EMBL/GenBank/DDBJ databases">
        <authorList>
            <person name="Vijverberg K."/>
            <person name="Xiong W."/>
            <person name="Schranz E."/>
        </authorList>
    </citation>
    <scope>NUCLEOTIDE SEQUENCE</scope>
</reference>
<proteinExistence type="predicted"/>
<dbReference type="AlphaFoldDB" id="A0AA35YJY0"/>
<sequence>MDNWFPSQQTQIDDENVLVDNTQIDNKDGKGQTTNKKKKYAKRAACWADYDELEVNNVQHSKCKWCDTLLKTESGENENEAFIEYTNALNGKVVLPSRTTVSKRVANYYVEEKEKLNKFFSNPLMNVHLTTDCWTSSCQRSSFMVVTAHFIDKDWIMHKRVINFKSLDSHRGEDIGHTLLTCLEEWGINNVMTIIVDNATSNDKAIEFLMKKLPNLYDGGETITRKKKISKFVELWLDFSRNSRNMCCVQAHERLGVNSPILLEQEGYD</sequence>
<accession>A0AA35YJY0</accession>
<evidence type="ECO:0000313" key="2">
    <source>
        <dbReference type="Proteomes" id="UP001177003"/>
    </source>
</evidence>
<dbReference type="PANTHER" id="PTHR46481:SF7">
    <property type="entry name" value="ZINC FINGER BED DOMAIN-CONTAINING PROTEIN RICESLEEPER 2-LIKE"/>
    <property type="match status" value="1"/>
</dbReference>
<dbReference type="InterPro" id="IPR012337">
    <property type="entry name" value="RNaseH-like_sf"/>
</dbReference>
<name>A0AA35YJY0_LACSI</name>
<protein>
    <submittedName>
        <fullName evidence="1">Uncharacterized protein</fullName>
    </submittedName>
</protein>
<dbReference type="PANTHER" id="PTHR46481">
    <property type="entry name" value="ZINC FINGER BED DOMAIN-CONTAINING PROTEIN 4"/>
    <property type="match status" value="1"/>
</dbReference>
<evidence type="ECO:0000313" key="1">
    <source>
        <dbReference type="EMBL" id="CAI9275282.1"/>
    </source>
</evidence>
<gene>
    <name evidence="1" type="ORF">LSALG_LOCUS15317</name>
</gene>
<keyword evidence="2" id="KW-1185">Reference proteome</keyword>
<dbReference type="EMBL" id="OX465079">
    <property type="protein sequence ID" value="CAI9275282.1"/>
    <property type="molecule type" value="Genomic_DNA"/>
</dbReference>
<dbReference type="InterPro" id="IPR052035">
    <property type="entry name" value="ZnF_BED_domain_contain"/>
</dbReference>
<dbReference type="SUPFAM" id="SSF53098">
    <property type="entry name" value="Ribonuclease H-like"/>
    <property type="match status" value="1"/>
</dbReference>
<organism evidence="1 2">
    <name type="scientific">Lactuca saligna</name>
    <name type="common">Willowleaf lettuce</name>
    <dbReference type="NCBI Taxonomy" id="75948"/>
    <lineage>
        <taxon>Eukaryota</taxon>
        <taxon>Viridiplantae</taxon>
        <taxon>Streptophyta</taxon>
        <taxon>Embryophyta</taxon>
        <taxon>Tracheophyta</taxon>
        <taxon>Spermatophyta</taxon>
        <taxon>Magnoliopsida</taxon>
        <taxon>eudicotyledons</taxon>
        <taxon>Gunneridae</taxon>
        <taxon>Pentapetalae</taxon>
        <taxon>asterids</taxon>
        <taxon>campanulids</taxon>
        <taxon>Asterales</taxon>
        <taxon>Asteraceae</taxon>
        <taxon>Cichorioideae</taxon>
        <taxon>Cichorieae</taxon>
        <taxon>Lactucinae</taxon>
        <taxon>Lactuca</taxon>
    </lineage>
</organism>
<dbReference type="Proteomes" id="UP001177003">
    <property type="component" value="Chromosome 3"/>
</dbReference>